<feature type="binding site" evidence="7">
    <location>
        <begin position="21"/>
        <end position="23"/>
    </location>
    <ligand>
        <name>shikimate</name>
        <dbReference type="ChEBI" id="CHEBI:36208"/>
    </ligand>
</feature>
<comment type="similarity">
    <text evidence="7">Belongs to the shikimate dehydrogenase family.</text>
</comment>
<keyword evidence="11" id="KW-1185">Reference proteome</keyword>
<gene>
    <name evidence="7" type="primary">aroE</name>
    <name evidence="10" type="ORF">R4146_08180</name>
</gene>
<dbReference type="Proteomes" id="UP001370590">
    <property type="component" value="Unassembled WGS sequence"/>
</dbReference>
<evidence type="ECO:0000256" key="6">
    <source>
        <dbReference type="ARBA" id="ARBA00023141"/>
    </source>
</evidence>
<feature type="domain" description="Shikimate dehydrogenase substrate binding N-terminal" evidence="8">
    <location>
        <begin position="13"/>
        <end position="95"/>
    </location>
</feature>
<dbReference type="GO" id="GO:0004764">
    <property type="term" value="F:shikimate 3-dehydrogenase (NADP+) activity"/>
    <property type="evidence" value="ECO:0007669"/>
    <property type="project" value="UniProtKB-EC"/>
</dbReference>
<dbReference type="HAMAP" id="MF_00222">
    <property type="entry name" value="Shikimate_DH_AroE"/>
    <property type="match status" value="1"/>
</dbReference>
<dbReference type="RefSeq" id="WP_339960964.1">
    <property type="nucleotide sequence ID" value="NZ_JAWMWH010000003.1"/>
</dbReference>
<dbReference type="Pfam" id="PF08501">
    <property type="entry name" value="Shikimate_dh_N"/>
    <property type="match status" value="1"/>
</dbReference>
<feature type="active site" description="Proton acceptor" evidence="7">
    <location>
        <position position="72"/>
    </location>
</feature>
<accession>A0ABU8SMJ9</accession>
<keyword evidence="4 7" id="KW-0521">NADP</keyword>
<dbReference type="NCBIfam" id="TIGR00507">
    <property type="entry name" value="aroE"/>
    <property type="match status" value="1"/>
</dbReference>
<evidence type="ECO:0000259" key="9">
    <source>
        <dbReference type="Pfam" id="PF18317"/>
    </source>
</evidence>
<feature type="binding site" evidence="7">
    <location>
        <position position="235"/>
    </location>
    <ligand>
        <name>shikimate</name>
        <dbReference type="ChEBI" id="CHEBI:36208"/>
    </ligand>
</feature>
<evidence type="ECO:0000256" key="5">
    <source>
        <dbReference type="ARBA" id="ARBA00023002"/>
    </source>
</evidence>
<keyword evidence="3 7" id="KW-0028">Amino-acid biosynthesis</keyword>
<comment type="pathway">
    <text evidence="1 7">Metabolic intermediate biosynthesis; chorismate biosynthesis; chorismate from D-erythrose 4-phosphate and phosphoenolpyruvate: step 4/7.</text>
</comment>
<organism evidence="10 11">
    <name type="scientific">Nicoliella lavandulae</name>
    <dbReference type="NCBI Taxonomy" id="3082954"/>
    <lineage>
        <taxon>Bacteria</taxon>
        <taxon>Bacillati</taxon>
        <taxon>Bacillota</taxon>
        <taxon>Bacilli</taxon>
        <taxon>Lactobacillales</taxon>
        <taxon>Lactobacillaceae</taxon>
        <taxon>Nicoliella</taxon>
    </lineage>
</organism>
<keyword evidence="6 7" id="KW-0057">Aromatic amino acid biosynthesis</keyword>
<comment type="subunit">
    <text evidence="7">Homodimer.</text>
</comment>
<evidence type="ECO:0000259" key="8">
    <source>
        <dbReference type="Pfam" id="PF08501"/>
    </source>
</evidence>
<feature type="binding site" evidence="7">
    <location>
        <position position="257"/>
    </location>
    <ligand>
        <name>NADP(+)</name>
        <dbReference type="ChEBI" id="CHEBI:58349"/>
    </ligand>
</feature>
<keyword evidence="5 7" id="KW-0560">Oxidoreductase</keyword>
<dbReference type="SUPFAM" id="SSF51735">
    <property type="entry name" value="NAD(P)-binding Rossmann-fold domains"/>
    <property type="match status" value="1"/>
</dbReference>
<dbReference type="PANTHER" id="PTHR21089:SF1">
    <property type="entry name" value="BIFUNCTIONAL 3-DEHYDROQUINATE DEHYDRATASE_SHIKIMATE DEHYDROGENASE, CHLOROPLASTIC"/>
    <property type="match status" value="1"/>
</dbReference>
<protein>
    <recommendedName>
        <fullName evidence="2 7">Shikimate dehydrogenase (NADP(+))</fullName>
        <shortName evidence="7">SDH</shortName>
        <ecNumber evidence="2 7">1.1.1.25</ecNumber>
    </recommendedName>
</protein>
<dbReference type="Gene3D" id="3.40.50.10860">
    <property type="entry name" value="Leucine Dehydrogenase, chain A, domain 1"/>
    <property type="match status" value="1"/>
</dbReference>
<feature type="binding site" evidence="7">
    <location>
        <begin position="132"/>
        <end position="136"/>
    </location>
    <ligand>
        <name>NADP(+)</name>
        <dbReference type="ChEBI" id="CHEBI:58349"/>
    </ligand>
</feature>
<dbReference type="Gene3D" id="3.40.50.720">
    <property type="entry name" value="NAD(P)-binding Rossmann-like Domain"/>
    <property type="match status" value="1"/>
</dbReference>
<comment type="catalytic activity">
    <reaction evidence="7">
        <text>shikimate + NADP(+) = 3-dehydroshikimate + NADPH + H(+)</text>
        <dbReference type="Rhea" id="RHEA:17737"/>
        <dbReference type="ChEBI" id="CHEBI:15378"/>
        <dbReference type="ChEBI" id="CHEBI:16630"/>
        <dbReference type="ChEBI" id="CHEBI:36208"/>
        <dbReference type="ChEBI" id="CHEBI:57783"/>
        <dbReference type="ChEBI" id="CHEBI:58349"/>
        <dbReference type="EC" id="1.1.1.25"/>
    </reaction>
</comment>
<dbReference type="Pfam" id="PF18317">
    <property type="entry name" value="SDH_C"/>
    <property type="match status" value="1"/>
</dbReference>
<dbReference type="NCBIfam" id="NF001313">
    <property type="entry name" value="PRK00258.2-1"/>
    <property type="match status" value="1"/>
</dbReference>
<proteinExistence type="inferred from homology"/>
<feature type="binding site" evidence="7">
    <location>
        <position position="264"/>
    </location>
    <ligand>
        <name>shikimate</name>
        <dbReference type="ChEBI" id="CHEBI:36208"/>
    </ligand>
</feature>
<dbReference type="InterPro" id="IPR011342">
    <property type="entry name" value="Shikimate_DH"/>
</dbReference>
<dbReference type="SUPFAM" id="SSF53223">
    <property type="entry name" value="Aminoacid dehydrogenase-like, N-terminal domain"/>
    <property type="match status" value="1"/>
</dbReference>
<dbReference type="InterPro" id="IPR036291">
    <property type="entry name" value="NAD(P)-bd_dom_sf"/>
</dbReference>
<name>A0ABU8SMJ9_9LACO</name>
<comment type="caution">
    <text evidence="10">The sequence shown here is derived from an EMBL/GenBank/DDBJ whole genome shotgun (WGS) entry which is preliminary data.</text>
</comment>
<reference evidence="10 11" key="1">
    <citation type="submission" date="2023-10" db="EMBL/GenBank/DDBJ databases">
        <title>Nicoliella lavandulae sp. nov. isolated from Lavandula angustifolia flowers.</title>
        <authorList>
            <person name="Alcantara C."/>
            <person name="Zuniga M."/>
            <person name="Landete J.M."/>
            <person name="Monedero V."/>
        </authorList>
    </citation>
    <scope>NUCLEOTIDE SEQUENCE [LARGE SCALE GENOMIC DNA]</scope>
    <source>
        <strain evidence="10 11">Es01</strain>
    </source>
</reference>
<feature type="binding site" evidence="7">
    <location>
        <position position="93"/>
    </location>
    <ligand>
        <name>shikimate</name>
        <dbReference type="ChEBI" id="CHEBI:36208"/>
    </ligand>
</feature>
<evidence type="ECO:0000256" key="4">
    <source>
        <dbReference type="ARBA" id="ARBA00022857"/>
    </source>
</evidence>
<evidence type="ECO:0000256" key="1">
    <source>
        <dbReference type="ARBA" id="ARBA00004871"/>
    </source>
</evidence>
<dbReference type="InterPro" id="IPR041121">
    <property type="entry name" value="SDH_C"/>
</dbReference>
<feature type="binding site" evidence="7">
    <location>
        <position position="108"/>
    </location>
    <ligand>
        <name>shikimate</name>
        <dbReference type="ChEBI" id="CHEBI:36208"/>
    </ligand>
</feature>
<sequence>MSNIDGHTILIGLMAYPIRHSMSPTMHNAAFEKLNLNYAYLAFDIDSDRLAAGVNAIRTLDMRGINVSMPNKQKIIPYLDHLDISAELNQAVNTVVNDHGVLTGYTTDGIGFVTDLRKKGHDVKGKRMVVTGAGGAGTPIAIQSAIDGLAEVKIFNNADGHFANAQRNAKIINERTDCKAQVYDLADQDAFKQAIAEADIYCDATGVGMKPLENESLINDPSWFKPDLVVFDTVYSPRETKLMRIAKQAGVKHVYNGLGMMIEQGAASFKLWTGQDMPIDVVEQQIAAKDAHANENN</sequence>
<evidence type="ECO:0000256" key="2">
    <source>
        <dbReference type="ARBA" id="ARBA00012962"/>
    </source>
</evidence>
<dbReference type="EC" id="1.1.1.25" evidence="2 7"/>
<dbReference type="CDD" id="cd01065">
    <property type="entry name" value="NAD_bind_Shikimate_DH"/>
    <property type="match status" value="1"/>
</dbReference>
<evidence type="ECO:0000256" key="3">
    <source>
        <dbReference type="ARBA" id="ARBA00022605"/>
    </source>
</evidence>
<feature type="binding site" evidence="7">
    <location>
        <position position="68"/>
    </location>
    <ligand>
        <name>shikimate</name>
        <dbReference type="ChEBI" id="CHEBI:36208"/>
    </ligand>
</feature>
<dbReference type="InterPro" id="IPR022893">
    <property type="entry name" value="Shikimate_DH_fam"/>
</dbReference>
<evidence type="ECO:0000256" key="7">
    <source>
        <dbReference type="HAMAP-Rule" id="MF_00222"/>
    </source>
</evidence>
<dbReference type="PANTHER" id="PTHR21089">
    <property type="entry name" value="SHIKIMATE DEHYDROGENASE"/>
    <property type="match status" value="1"/>
</dbReference>
<comment type="function">
    <text evidence="7">Involved in the biosynthesis of the chorismate, which leads to the biosynthesis of aromatic amino acids. Catalyzes the reversible NADPH linked reduction of 3-dehydroshikimate (DHSA) to yield shikimate (SA).</text>
</comment>
<feature type="domain" description="SDH C-terminal" evidence="9">
    <location>
        <begin position="257"/>
        <end position="286"/>
    </location>
</feature>
<feature type="binding site" evidence="7">
    <location>
        <position position="233"/>
    </location>
    <ligand>
        <name>NADP(+)</name>
        <dbReference type="ChEBI" id="CHEBI:58349"/>
    </ligand>
</feature>
<dbReference type="InterPro" id="IPR013708">
    <property type="entry name" value="Shikimate_DH-bd_N"/>
</dbReference>
<comment type="caution">
    <text evidence="7">Lacks conserved residue(s) required for the propagation of feature annotation.</text>
</comment>
<evidence type="ECO:0000313" key="11">
    <source>
        <dbReference type="Proteomes" id="UP001370590"/>
    </source>
</evidence>
<dbReference type="InterPro" id="IPR046346">
    <property type="entry name" value="Aminoacid_DH-like_N_sf"/>
</dbReference>
<dbReference type="EMBL" id="JAWMWH010000003">
    <property type="protein sequence ID" value="MEJ6401118.1"/>
    <property type="molecule type" value="Genomic_DNA"/>
</dbReference>
<evidence type="ECO:0000313" key="10">
    <source>
        <dbReference type="EMBL" id="MEJ6401118.1"/>
    </source>
</evidence>